<keyword evidence="2" id="KW-1185">Reference proteome</keyword>
<dbReference type="OrthoDB" id="5916423at2"/>
<proteinExistence type="predicted"/>
<protein>
    <submittedName>
        <fullName evidence="1">Uncharacterized protein</fullName>
    </submittedName>
</protein>
<organism evidence="1 2">
    <name type="scientific">Grimontia celer</name>
    <dbReference type="NCBI Taxonomy" id="1796497"/>
    <lineage>
        <taxon>Bacteria</taxon>
        <taxon>Pseudomonadati</taxon>
        <taxon>Pseudomonadota</taxon>
        <taxon>Gammaproteobacteria</taxon>
        <taxon>Vibrionales</taxon>
        <taxon>Vibrionaceae</taxon>
        <taxon>Grimontia</taxon>
    </lineage>
</organism>
<sequence>MGFSLSWVAVKTENQDAVLETLGFAATTETDEYFESDLAGVVLRDDWYLVVGQGSNNLIIAKESLADLSRIGMVIACSVEEHVMVSSAECWFAGEKRWQVTHNAQESLMNLTAEGQLPARFETLKAQYLADQEEDSGESADVDHVFEVPLALASTLVGFKHDEDCSDVFAAGLPVVLSGSHESEATFTFEIKKPWWKFW</sequence>
<dbReference type="AlphaFoldDB" id="A0A128ESV6"/>
<dbReference type="STRING" id="1796497.GCE9029_00324"/>
<gene>
    <name evidence="1" type="ORF">GCE9029_00324</name>
</gene>
<dbReference type="Proteomes" id="UP000071641">
    <property type="component" value="Unassembled WGS sequence"/>
</dbReference>
<name>A0A128ESV6_9GAMM</name>
<dbReference type="EMBL" id="FIZX01000001">
    <property type="protein sequence ID" value="CZF77633.1"/>
    <property type="molecule type" value="Genomic_DNA"/>
</dbReference>
<evidence type="ECO:0000313" key="1">
    <source>
        <dbReference type="EMBL" id="CZF77633.1"/>
    </source>
</evidence>
<accession>A0A128ESV6</accession>
<reference evidence="2" key="1">
    <citation type="submission" date="2016-02" db="EMBL/GenBank/DDBJ databases">
        <authorList>
            <person name="Rodrigo-Torres Lidia"/>
            <person name="Arahal R.David."/>
        </authorList>
    </citation>
    <scope>NUCLEOTIDE SEQUENCE [LARGE SCALE GENOMIC DNA]</scope>
    <source>
        <strain evidence="2">CECT 9029</strain>
    </source>
</reference>
<evidence type="ECO:0000313" key="2">
    <source>
        <dbReference type="Proteomes" id="UP000071641"/>
    </source>
</evidence>
<dbReference type="RefSeq" id="WP_062660741.1">
    <property type="nucleotide sequence ID" value="NZ_FIZX01000001.1"/>
</dbReference>